<feature type="transmembrane region" description="Helical" evidence="6">
    <location>
        <begin position="75"/>
        <end position="91"/>
    </location>
</feature>
<evidence type="ECO:0000256" key="5">
    <source>
        <dbReference type="ARBA" id="ARBA00035359"/>
    </source>
</evidence>
<dbReference type="InterPro" id="IPR001857">
    <property type="entry name" value="Ribosomal_bL19"/>
</dbReference>
<keyword evidence="8" id="KW-1185">Reference proteome</keyword>
<evidence type="ECO:0000256" key="1">
    <source>
        <dbReference type="ARBA" id="ARBA00005781"/>
    </source>
</evidence>
<evidence type="ECO:0000256" key="2">
    <source>
        <dbReference type="ARBA" id="ARBA00022980"/>
    </source>
</evidence>
<dbReference type="PANTHER" id="PTHR15680:SF9">
    <property type="entry name" value="LARGE RIBOSOMAL SUBUNIT PROTEIN BL19M"/>
    <property type="match status" value="1"/>
</dbReference>
<sequence length="237" mass="26552">KIGKTQRGVNTFARHCMCHLVLGRDNGKPTKFTPPPKPVIIDKTQFLSPEFILPRQRINPLKFSIERKDMIQRRFILSLCFAGSVLAVTMADPHASGKINCFVGICIQRGGHGLGATFVLRKSLTICYELRLLDNNLWYLRDALPEYSTVDLDMKPIPHSVNGDVPVNKTRVRMPALLVAGDFNVGKLKTVLPHFYQHVTCATRGKNLSTIFTPHTETHTKLFLALHLANLNVILSS</sequence>
<evidence type="ECO:0000256" key="4">
    <source>
        <dbReference type="ARBA" id="ARBA00035288"/>
    </source>
</evidence>
<dbReference type="Gene3D" id="2.30.30.790">
    <property type="match status" value="1"/>
</dbReference>
<proteinExistence type="inferred from homology"/>
<dbReference type="InterPro" id="IPR008991">
    <property type="entry name" value="Translation_prot_SH3-like_sf"/>
</dbReference>
<reference evidence="7" key="3">
    <citation type="submission" date="2025-09" db="UniProtKB">
        <authorList>
            <consortium name="Ensembl"/>
        </authorList>
    </citation>
    <scope>IDENTIFICATION</scope>
</reference>
<dbReference type="PANTHER" id="PTHR15680">
    <property type="entry name" value="RIBOSOMAL PROTEIN L19"/>
    <property type="match status" value="1"/>
</dbReference>
<dbReference type="SUPFAM" id="SSF50104">
    <property type="entry name" value="Translation proteins SH3-like domain"/>
    <property type="match status" value="1"/>
</dbReference>
<keyword evidence="3" id="KW-0687">Ribonucleoprotein</keyword>
<protein>
    <recommendedName>
        <fullName evidence="4">Large ribosomal subunit protein bL19m</fullName>
    </recommendedName>
    <alternativeName>
        <fullName evidence="5">39S ribosomal protein L19, mitochondrial</fullName>
    </alternativeName>
</protein>
<evidence type="ECO:0000313" key="7">
    <source>
        <dbReference type="Ensembl" id="ENSSTUP00000102195.1"/>
    </source>
</evidence>
<dbReference type="InterPro" id="IPR038657">
    <property type="entry name" value="Ribosomal_bL19_sf"/>
</dbReference>
<keyword evidence="6" id="KW-0472">Membrane</keyword>
<dbReference type="InParanoid" id="A0A674E290"/>
<evidence type="ECO:0000313" key="8">
    <source>
        <dbReference type="Proteomes" id="UP000472277"/>
    </source>
</evidence>
<comment type="similarity">
    <text evidence="1">Belongs to the bacterial ribosomal protein bL19 family.</text>
</comment>
<reference evidence="7" key="1">
    <citation type="submission" date="2021-04" db="EMBL/GenBank/DDBJ databases">
        <authorList>
            <consortium name="Wellcome Sanger Institute Data Sharing"/>
        </authorList>
    </citation>
    <scope>NUCLEOTIDE SEQUENCE [LARGE SCALE GENOMIC DNA]</scope>
</reference>
<evidence type="ECO:0000256" key="6">
    <source>
        <dbReference type="SAM" id="Phobius"/>
    </source>
</evidence>
<organism evidence="7 8">
    <name type="scientific">Salmo trutta</name>
    <name type="common">Brown trout</name>
    <dbReference type="NCBI Taxonomy" id="8032"/>
    <lineage>
        <taxon>Eukaryota</taxon>
        <taxon>Metazoa</taxon>
        <taxon>Chordata</taxon>
        <taxon>Craniata</taxon>
        <taxon>Vertebrata</taxon>
        <taxon>Euteleostomi</taxon>
        <taxon>Actinopterygii</taxon>
        <taxon>Neopterygii</taxon>
        <taxon>Teleostei</taxon>
        <taxon>Protacanthopterygii</taxon>
        <taxon>Salmoniformes</taxon>
        <taxon>Salmonidae</taxon>
        <taxon>Salmoninae</taxon>
        <taxon>Salmo</taxon>
    </lineage>
</organism>
<accession>A0A674E290</accession>
<dbReference type="GeneTree" id="ENSGT00390000009415"/>
<dbReference type="AlphaFoldDB" id="A0A674E290"/>
<dbReference type="Proteomes" id="UP000472277">
    <property type="component" value="Chromosome 1"/>
</dbReference>
<reference evidence="7" key="2">
    <citation type="submission" date="2025-08" db="UniProtKB">
        <authorList>
            <consortium name="Ensembl"/>
        </authorList>
    </citation>
    <scope>IDENTIFICATION</scope>
</reference>
<dbReference type="GO" id="GO:0006412">
    <property type="term" value="P:translation"/>
    <property type="evidence" value="ECO:0007669"/>
    <property type="project" value="InterPro"/>
</dbReference>
<evidence type="ECO:0000256" key="3">
    <source>
        <dbReference type="ARBA" id="ARBA00023274"/>
    </source>
</evidence>
<keyword evidence="2" id="KW-0689">Ribosomal protein</keyword>
<dbReference type="GO" id="GO:0005762">
    <property type="term" value="C:mitochondrial large ribosomal subunit"/>
    <property type="evidence" value="ECO:0007669"/>
    <property type="project" value="TreeGrafter"/>
</dbReference>
<dbReference type="GO" id="GO:0003735">
    <property type="term" value="F:structural constituent of ribosome"/>
    <property type="evidence" value="ECO:0007669"/>
    <property type="project" value="InterPro"/>
</dbReference>
<keyword evidence="6" id="KW-0812">Transmembrane</keyword>
<dbReference type="Ensembl" id="ENSSTUT00000109608.1">
    <property type="protein sequence ID" value="ENSSTUP00000102195.1"/>
    <property type="gene ID" value="ENSSTUG00000045658.1"/>
</dbReference>
<keyword evidence="6" id="KW-1133">Transmembrane helix</keyword>
<name>A0A674E290_SALTR</name>